<dbReference type="OrthoDB" id="441812at2759"/>
<dbReference type="InterPro" id="IPR002048">
    <property type="entry name" value="EF_hand_dom"/>
</dbReference>
<evidence type="ECO:0000313" key="4">
    <source>
        <dbReference type="EMBL" id="PMD65813.1"/>
    </source>
</evidence>
<keyword evidence="5" id="KW-1185">Reference proteome</keyword>
<organism evidence="4 5">
    <name type="scientific">Hyaloscypha bicolor E</name>
    <dbReference type="NCBI Taxonomy" id="1095630"/>
    <lineage>
        <taxon>Eukaryota</taxon>
        <taxon>Fungi</taxon>
        <taxon>Dikarya</taxon>
        <taxon>Ascomycota</taxon>
        <taxon>Pezizomycotina</taxon>
        <taxon>Leotiomycetes</taxon>
        <taxon>Helotiales</taxon>
        <taxon>Hyaloscyphaceae</taxon>
        <taxon>Hyaloscypha</taxon>
        <taxon>Hyaloscypha bicolor</taxon>
    </lineage>
</organism>
<dbReference type="GeneID" id="36592503"/>
<dbReference type="InterPro" id="IPR046341">
    <property type="entry name" value="SET_dom_sf"/>
</dbReference>
<dbReference type="RefSeq" id="XP_024742717.1">
    <property type="nucleotide sequence ID" value="XM_024884426.1"/>
</dbReference>
<dbReference type="PANTHER" id="PTHR13271">
    <property type="entry name" value="UNCHARACTERIZED PUTATIVE METHYLTRANSFERASE"/>
    <property type="match status" value="1"/>
</dbReference>
<dbReference type="Proteomes" id="UP000235371">
    <property type="component" value="Unassembled WGS sequence"/>
</dbReference>
<evidence type="ECO:0000259" key="3">
    <source>
        <dbReference type="PROSITE" id="PS50280"/>
    </source>
</evidence>
<dbReference type="GO" id="GO:0005634">
    <property type="term" value="C:nucleus"/>
    <property type="evidence" value="ECO:0007669"/>
    <property type="project" value="TreeGrafter"/>
</dbReference>
<dbReference type="EMBL" id="KZ613745">
    <property type="protein sequence ID" value="PMD65813.1"/>
    <property type="molecule type" value="Genomic_DNA"/>
</dbReference>
<dbReference type="Gene3D" id="3.90.1410.10">
    <property type="entry name" value="set domain protein methyltransferase, domain 1"/>
    <property type="match status" value="1"/>
</dbReference>
<reference evidence="4 5" key="1">
    <citation type="submission" date="2016-04" db="EMBL/GenBank/DDBJ databases">
        <title>A degradative enzymes factory behind the ericoid mycorrhizal symbiosis.</title>
        <authorList>
            <consortium name="DOE Joint Genome Institute"/>
            <person name="Martino E."/>
            <person name="Morin E."/>
            <person name="Grelet G."/>
            <person name="Kuo A."/>
            <person name="Kohler A."/>
            <person name="Daghino S."/>
            <person name="Barry K."/>
            <person name="Choi C."/>
            <person name="Cichocki N."/>
            <person name="Clum A."/>
            <person name="Copeland A."/>
            <person name="Hainaut M."/>
            <person name="Haridas S."/>
            <person name="Labutti K."/>
            <person name="Lindquist E."/>
            <person name="Lipzen A."/>
            <person name="Khouja H.-R."/>
            <person name="Murat C."/>
            <person name="Ohm R."/>
            <person name="Olson A."/>
            <person name="Spatafora J."/>
            <person name="Veneault-Fourrey C."/>
            <person name="Henrissat B."/>
            <person name="Grigoriev I."/>
            <person name="Martin F."/>
            <person name="Perotto S."/>
        </authorList>
    </citation>
    <scope>NUCLEOTIDE SEQUENCE [LARGE SCALE GENOMIC DNA]</scope>
    <source>
        <strain evidence="4 5">E</strain>
    </source>
</reference>
<proteinExistence type="predicted"/>
<dbReference type="PROSITE" id="PS50280">
    <property type="entry name" value="SET"/>
    <property type="match status" value="1"/>
</dbReference>
<evidence type="ECO:0000259" key="2">
    <source>
        <dbReference type="PROSITE" id="PS50222"/>
    </source>
</evidence>
<name>A0A2J6TS20_9HELO</name>
<feature type="domain" description="SET" evidence="3">
    <location>
        <begin position="18"/>
        <end position="260"/>
    </location>
</feature>
<evidence type="ECO:0000313" key="5">
    <source>
        <dbReference type="Proteomes" id="UP000235371"/>
    </source>
</evidence>
<feature type="region of interest" description="Disordered" evidence="1">
    <location>
        <begin position="460"/>
        <end position="484"/>
    </location>
</feature>
<dbReference type="InParanoid" id="A0A2J6TS20"/>
<dbReference type="SUPFAM" id="SSF82199">
    <property type="entry name" value="SET domain"/>
    <property type="match status" value="1"/>
</dbReference>
<dbReference type="CDD" id="cd10527">
    <property type="entry name" value="SET_LSMT"/>
    <property type="match status" value="1"/>
</dbReference>
<dbReference type="GO" id="GO:0005509">
    <property type="term" value="F:calcium ion binding"/>
    <property type="evidence" value="ECO:0007669"/>
    <property type="project" value="InterPro"/>
</dbReference>
<sequence length="484" mass="54339">MHRDKLLITALPAWCKLNDVNFLDSRVKDLGGSKGFGLVTERALNSKGTFDIPTLLTVPRDLILCAEAVEEHGKADQHFRQLLDAAGGKSLRGDVLLFLLMQMTIGSPNRNQNVGLSTAWTAYANMLADVVPVPSMWSEEERILLLGTSLETAVNAKLAALLREFEALREQTAMVSWCKKCWWDNEALQFEDWILVDAWYRSRCLELPDIGECMVPVLDMVNHSSQPNAYFEHTSSNGVSLLMRPNMELEVGSEIAISYGTSKSEAEMLFSYGFIDEQSTNKSLALTLEPFPDDPLGKAKKAAFAGPSLLRIYVDQDEIKWECPFLFLMLLNEEDGLEFRMLQQTDGSRSPLKVFWQGSDKSDATETFESLISSHPLSDVFKLRAIALLQDRVRQQLERLYESEDEVDLVADTPFVGPDRRSSAMFLRKSEKSTLEKAFAAADKQKNGLLESEVVLRYLGSMDGEEEPGDQETNSSDELQEDFS</sequence>
<dbReference type="PANTHER" id="PTHR13271:SF76">
    <property type="entry name" value="SET DOMAIN-CONTAINING PROTEIN 8"/>
    <property type="match status" value="1"/>
</dbReference>
<accession>A0A2J6TS20</accession>
<dbReference type="STRING" id="1095630.A0A2J6TS20"/>
<dbReference type="AlphaFoldDB" id="A0A2J6TS20"/>
<protein>
    <submittedName>
        <fullName evidence="4">SET domain-containing protein</fullName>
    </submittedName>
</protein>
<dbReference type="InterPro" id="IPR050600">
    <property type="entry name" value="SETD3_SETD6_MTase"/>
</dbReference>
<dbReference type="InterPro" id="IPR001214">
    <property type="entry name" value="SET_dom"/>
</dbReference>
<dbReference type="PROSITE" id="PS50222">
    <property type="entry name" value="EF_HAND_2"/>
    <property type="match status" value="1"/>
</dbReference>
<feature type="domain" description="EF-hand" evidence="2">
    <location>
        <begin position="430"/>
        <end position="465"/>
    </location>
</feature>
<evidence type="ECO:0000256" key="1">
    <source>
        <dbReference type="SAM" id="MobiDB-lite"/>
    </source>
</evidence>
<gene>
    <name evidence="4" type="ORF">K444DRAFT_639862</name>
</gene>
<dbReference type="GO" id="GO:0016279">
    <property type="term" value="F:protein-lysine N-methyltransferase activity"/>
    <property type="evidence" value="ECO:0007669"/>
    <property type="project" value="TreeGrafter"/>
</dbReference>